<keyword evidence="3" id="KW-1185">Reference proteome</keyword>
<sequence length="112" mass="12218">MFKIFKSKLFLYIITMSVFCFLQIMESYANFGQSQLQGGGAVTLIKEDTKMGIVDMSVLRNIGEQDELAFGKTEAVSLYDVFWGSIGVVGLLASLITVDIPGIVVSLIGLLI</sequence>
<dbReference type="Proteomes" id="UP001549086">
    <property type="component" value="Unassembled WGS sequence"/>
</dbReference>
<protein>
    <submittedName>
        <fullName evidence="2">Uncharacterized protein</fullName>
    </submittedName>
</protein>
<keyword evidence="1" id="KW-0472">Membrane</keyword>
<keyword evidence="1" id="KW-0812">Transmembrane</keyword>
<gene>
    <name evidence="2" type="ORF">ABID23_001250</name>
</gene>
<organism evidence="2 3">
    <name type="scientific">Bartonella silvatica</name>
    <dbReference type="NCBI Taxonomy" id="357760"/>
    <lineage>
        <taxon>Bacteria</taxon>
        <taxon>Pseudomonadati</taxon>
        <taxon>Pseudomonadota</taxon>
        <taxon>Alphaproteobacteria</taxon>
        <taxon>Hyphomicrobiales</taxon>
        <taxon>Bartonellaceae</taxon>
        <taxon>Bartonella</taxon>
    </lineage>
</organism>
<keyword evidence="1" id="KW-1133">Transmembrane helix</keyword>
<reference evidence="2 3" key="1">
    <citation type="submission" date="2024-06" db="EMBL/GenBank/DDBJ databases">
        <title>Genomic Encyclopedia of Type Strains, Phase IV (KMG-IV): sequencing the most valuable type-strain genomes for metagenomic binning, comparative biology and taxonomic classification.</title>
        <authorList>
            <person name="Goeker M."/>
        </authorList>
    </citation>
    <scope>NUCLEOTIDE SEQUENCE [LARGE SCALE GENOMIC DNA]</scope>
    <source>
        <strain evidence="2 3">DSM 23649</strain>
    </source>
</reference>
<evidence type="ECO:0000313" key="3">
    <source>
        <dbReference type="Proteomes" id="UP001549086"/>
    </source>
</evidence>
<accession>A0ABV2HHZ9</accession>
<comment type="caution">
    <text evidence="2">The sequence shown here is derived from an EMBL/GenBank/DDBJ whole genome shotgun (WGS) entry which is preliminary data.</text>
</comment>
<name>A0ABV2HHZ9_9HYPH</name>
<feature type="transmembrane region" description="Helical" evidence="1">
    <location>
        <begin position="9"/>
        <end position="25"/>
    </location>
</feature>
<dbReference type="RefSeq" id="WP_354190279.1">
    <property type="nucleotide sequence ID" value="NZ_JBEPLI010000014.1"/>
</dbReference>
<feature type="transmembrane region" description="Helical" evidence="1">
    <location>
        <begin position="81"/>
        <end position="111"/>
    </location>
</feature>
<dbReference type="EMBL" id="JBEPLI010000014">
    <property type="protein sequence ID" value="MET3590150.1"/>
    <property type="molecule type" value="Genomic_DNA"/>
</dbReference>
<evidence type="ECO:0000256" key="1">
    <source>
        <dbReference type="SAM" id="Phobius"/>
    </source>
</evidence>
<evidence type="ECO:0000313" key="2">
    <source>
        <dbReference type="EMBL" id="MET3590150.1"/>
    </source>
</evidence>
<proteinExistence type="predicted"/>